<keyword evidence="2" id="KW-1185">Reference proteome</keyword>
<gene>
    <name evidence="1" type="ORF">TTAC_LOCUS1374</name>
</gene>
<organism evidence="3">
    <name type="scientific">Hydatigena taeniaeformis</name>
    <name type="common">Feline tapeworm</name>
    <name type="synonym">Taenia taeniaeformis</name>
    <dbReference type="NCBI Taxonomy" id="6205"/>
    <lineage>
        <taxon>Eukaryota</taxon>
        <taxon>Metazoa</taxon>
        <taxon>Spiralia</taxon>
        <taxon>Lophotrochozoa</taxon>
        <taxon>Platyhelminthes</taxon>
        <taxon>Cestoda</taxon>
        <taxon>Eucestoda</taxon>
        <taxon>Cyclophyllidea</taxon>
        <taxon>Taeniidae</taxon>
        <taxon>Hydatigera</taxon>
    </lineage>
</organism>
<name>A0A0R3WKW6_HYDTA</name>
<sequence>MTETHGMSLIIELSRQVNCEGLVFELSDPESVNDAVNANNVIAAAAATAAAATPRPKYAQPRAFVCKTEAKNRASHLVFPAIGEFFMA</sequence>
<evidence type="ECO:0000313" key="3">
    <source>
        <dbReference type="WBParaSite" id="TTAC_0000138701-mRNA-1"/>
    </source>
</evidence>
<protein>
    <submittedName>
        <fullName evidence="1 3">Uncharacterized protein</fullName>
    </submittedName>
</protein>
<dbReference type="EMBL" id="UYWX01000283">
    <property type="protein sequence ID" value="VDM17887.1"/>
    <property type="molecule type" value="Genomic_DNA"/>
</dbReference>
<evidence type="ECO:0000313" key="1">
    <source>
        <dbReference type="EMBL" id="VDM17887.1"/>
    </source>
</evidence>
<dbReference type="AlphaFoldDB" id="A0A0R3WKW6"/>
<proteinExistence type="predicted"/>
<dbReference type="Proteomes" id="UP000274429">
    <property type="component" value="Unassembled WGS sequence"/>
</dbReference>
<reference evidence="3" key="1">
    <citation type="submission" date="2017-02" db="UniProtKB">
        <authorList>
            <consortium name="WormBaseParasite"/>
        </authorList>
    </citation>
    <scope>IDENTIFICATION</scope>
</reference>
<accession>A0A0R3WKW6</accession>
<evidence type="ECO:0000313" key="2">
    <source>
        <dbReference type="Proteomes" id="UP000274429"/>
    </source>
</evidence>
<dbReference type="WBParaSite" id="TTAC_0000138701-mRNA-1">
    <property type="protein sequence ID" value="TTAC_0000138701-mRNA-1"/>
    <property type="gene ID" value="TTAC_0000138701"/>
</dbReference>
<reference evidence="1 2" key="2">
    <citation type="submission" date="2018-11" db="EMBL/GenBank/DDBJ databases">
        <authorList>
            <consortium name="Pathogen Informatics"/>
        </authorList>
    </citation>
    <scope>NUCLEOTIDE SEQUENCE [LARGE SCALE GENOMIC DNA]</scope>
</reference>